<evidence type="ECO:0000256" key="2">
    <source>
        <dbReference type="ARBA" id="ARBA00022679"/>
    </source>
</evidence>
<comment type="caution">
    <text evidence="4">The sequence shown here is derived from an EMBL/GenBank/DDBJ whole genome shotgun (WGS) entry which is preliminary data.</text>
</comment>
<dbReference type="SUPFAM" id="SSF53335">
    <property type="entry name" value="S-adenosyl-L-methionine-dependent methyltransferases"/>
    <property type="match status" value="1"/>
</dbReference>
<sequence length="205" mass="21805">MPFDHNHHYHPRLLRLVPRGTGRALDVGCGDGRFARRLAAKGLTVEGIDTSADLVARAAAAGSPGPGGVSYRQADVTAEAPEAGAYTFISCLASLHHMPFDTVLGFRRALAPGGVLAVLGCARSSTPADFARELAAVVTNAAARLVVAAGDRLNGGTDPVRTAPVQLEFPTLADVRRDAQRLLPGSEVRPLLFWRYLLSYRKPLE</sequence>
<keyword evidence="1 4" id="KW-0489">Methyltransferase</keyword>
<dbReference type="GO" id="GO:0008168">
    <property type="term" value="F:methyltransferase activity"/>
    <property type="evidence" value="ECO:0007669"/>
    <property type="project" value="UniProtKB-KW"/>
</dbReference>
<dbReference type="Gene3D" id="3.40.50.150">
    <property type="entry name" value="Vaccinia Virus protein VP39"/>
    <property type="match status" value="1"/>
</dbReference>
<evidence type="ECO:0000313" key="4">
    <source>
        <dbReference type="EMBL" id="GAA3560019.1"/>
    </source>
</evidence>
<evidence type="ECO:0000256" key="1">
    <source>
        <dbReference type="ARBA" id="ARBA00022603"/>
    </source>
</evidence>
<name>A0ABP6X2Q5_9PSEU</name>
<dbReference type="GO" id="GO:0032259">
    <property type="term" value="P:methylation"/>
    <property type="evidence" value="ECO:0007669"/>
    <property type="project" value="UniProtKB-KW"/>
</dbReference>
<evidence type="ECO:0000313" key="5">
    <source>
        <dbReference type="Proteomes" id="UP001500689"/>
    </source>
</evidence>
<reference evidence="5" key="1">
    <citation type="journal article" date="2019" name="Int. J. Syst. Evol. Microbiol.">
        <title>The Global Catalogue of Microorganisms (GCM) 10K type strain sequencing project: providing services to taxonomists for standard genome sequencing and annotation.</title>
        <authorList>
            <consortium name="The Broad Institute Genomics Platform"/>
            <consortium name="The Broad Institute Genome Sequencing Center for Infectious Disease"/>
            <person name="Wu L."/>
            <person name="Ma J."/>
        </authorList>
    </citation>
    <scope>NUCLEOTIDE SEQUENCE [LARGE SCALE GENOMIC DNA]</scope>
    <source>
        <strain evidence="5">JCM 16898</strain>
    </source>
</reference>
<gene>
    <name evidence="4" type="ORF">GCM10022222_49650</name>
</gene>
<organism evidence="4 5">
    <name type="scientific">Amycolatopsis ultiminotia</name>
    <dbReference type="NCBI Taxonomy" id="543629"/>
    <lineage>
        <taxon>Bacteria</taxon>
        <taxon>Bacillati</taxon>
        <taxon>Actinomycetota</taxon>
        <taxon>Actinomycetes</taxon>
        <taxon>Pseudonocardiales</taxon>
        <taxon>Pseudonocardiaceae</taxon>
        <taxon>Amycolatopsis</taxon>
    </lineage>
</organism>
<dbReference type="RefSeq" id="WP_344863823.1">
    <property type="nucleotide sequence ID" value="NZ_BAAAZN010000011.1"/>
</dbReference>
<keyword evidence="3" id="KW-0949">S-adenosyl-L-methionine</keyword>
<proteinExistence type="predicted"/>
<dbReference type="PANTHER" id="PTHR43464:SF19">
    <property type="entry name" value="UBIQUINONE BIOSYNTHESIS O-METHYLTRANSFERASE, MITOCHONDRIAL"/>
    <property type="match status" value="1"/>
</dbReference>
<evidence type="ECO:0000256" key="3">
    <source>
        <dbReference type="ARBA" id="ARBA00022691"/>
    </source>
</evidence>
<dbReference type="CDD" id="cd02440">
    <property type="entry name" value="AdoMet_MTases"/>
    <property type="match status" value="1"/>
</dbReference>
<accession>A0ABP6X2Q5</accession>
<dbReference type="Pfam" id="PF13489">
    <property type="entry name" value="Methyltransf_23"/>
    <property type="match status" value="1"/>
</dbReference>
<protein>
    <submittedName>
        <fullName evidence="4">Class I SAM-dependent methyltransferase</fullName>
    </submittedName>
</protein>
<dbReference type="EMBL" id="BAAAZN010000011">
    <property type="protein sequence ID" value="GAA3560019.1"/>
    <property type="molecule type" value="Genomic_DNA"/>
</dbReference>
<keyword evidence="5" id="KW-1185">Reference proteome</keyword>
<keyword evidence="2" id="KW-0808">Transferase</keyword>
<dbReference type="PANTHER" id="PTHR43464">
    <property type="entry name" value="METHYLTRANSFERASE"/>
    <property type="match status" value="1"/>
</dbReference>
<dbReference type="Proteomes" id="UP001500689">
    <property type="component" value="Unassembled WGS sequence"/>
</dbReference>
<dbReference type="InterPro" id="IPR029063">
    <property type="entry name" value="SAM-dependent_MTases_sf"/>
</dbReference>